<keyword evidence="2" id="KW-1185">Reference proteome</keyword>
<accession>A0ABU7TA92</accession>
<gene>
    <name evidence="1" type="ORF">MRSR164_11980</name>
</gene>
<protein>
    <submittedName>
        <fullName evidence="1">Uncharacterized protein</fullName>
    </submittedName>
</protein>
<proteinExistence type="predicted"/>
<reference evidence="1 2" key="1">
    <citation type="journal article" date="2012" name="Genet. Mol. Biol.">
        <title>Analysis of 16S rRNA and mxaF genes revealing insights into Methylobacterium niche-specific plant association.</title>
        <authorList>
            <person name="Dourado M.N."/>
            <person name="Andreote F.D."/>
            <person name="Dini-Andreote F."/>
            <person name="Conti R."/>
            <person name="Araujo J.M."/>
            <person name="Araujo W.L."/>
        </authorList>
    </citation>
    <scope>NUCLEOTIDE SEQUENCE [LARGE SCALE GENOMIC DNA]</scope>
    <source>
        <strain evidence="1 2">SR1.6/4</strain>
    </source>
</reference>
<dbReference type="Proteomes" id="UP001349262">
    <property type="component" value="Unassembled WGS sequence"/>
</dbReference>
<comment type="caution">
    <text evidence="1">The sequence shown here is derived from an EMBL/GenBank/DDBJ whole genome shotgun (WGS) entry which is preliminary data.</text>
</comment>
<organism evidence="1 2">
    <name type="scientific">Methylobacterium radiotolerans</name>
    <dbReference type="NCBI Taxonomy" id="31998"/>
    <lineage>
        <taxon>Bacteria</taxon>
        <taxon>Pseudomonadati</taxon>
        <taxon>Pseudomonadota</taxon>
        <taxon>Alphaproteobacteria</taxon>
        <taxon>Hyphomicrobiales</taxon>
        <taxon>Methylobacteriaceae</taxon>
        <taxon>Methylobacterium</taxon>
    </lineage>
</organism>
<dbReference type="EMBL" id="MLBY01000004">
    <property type="protein sequence ID" value="MEE7457473.1"/>
    <property type="molecule type" value="Genomic_DNA"/>
</dbReference>
<evidence type="ECO:0000313" key="2">
    <source>
        <dbReference type="Proteomes" id="UP001349262"/>
    </source>
</evidence>
<name>A0ABU7TA92_9HYPH</name>
<evidence type="ECO:0000313" key="1">
    <source>
        <dbReference type="EMBL" id="MEE7457473.1"/>
    </source>
</evidence>
<sequence length="327" mass="36102">MSATNAPTDAELLREQFHSQYGNGNDFEGATLIEIVVGAGRLLAELVGTDNANIGMAAFVRQLGYRVEAPEDWAEVLRDDAFGDAYCWELGVTFHNLNAYAYYGIALTGASAAPERESYLRDEIARAGAFMGKVPFDTWEIDPADAGRTLRLARGRFALDTGGLVEPWALAEFGGVSERRIRNMMAGGERVFDPKDGAVPASQALDWLKQRKQFRPSTWRDQNTFEDLAGIDREEAVDEMLFVPVAADGSTFHPGVGHEDGFTTGPTGRETTWPTFEEALTALQRSPEPVWRRPTPRGLRTQARGVRWERTTRAALDRMASEAAARI</sequence>